<dbReference type="GO" id="GO:0016491">
    <property type="term" value="F:oxidoreductase activity"/>
    <property type="evidence" value="ECO:0007669"/>
    <property type="project" value="UniProtKB-KW"/>
</dbReference>
<keyword evidence="5" id="KW-0560">Oxidoreductase</keyword>
<accession>A0A6N3CA14</accession>
<name>A0A6N3CA14_9ACTN</name>
<comment type="cofactor">
    <cofactor evidence="1">
        <name>FMN</name>
        <dbReference type="ChEBI" id="CHEBI:58210"/>
    </cofactor>
</comment>
<evidence type="ECO:0000256" key="4">
    <source>
        <dbReference type="ARBA" id="ARBA00022643"/>
    </source>
</evidence>
<gene>
    <name evidence="7" type="ORF">CALFYP39_01469</name>
</gene>
<dbReference type="AlphaFoldDB" id="A0A6N3CA14"/>
<dbReference type="Gene3D" id="3.40.109.10">
    <property type="entry name" value="NADH Oxidase"/>
    <property type="match status" value="1"/>
</dbReference>
<comment type="similarity">
    <text evidence="2">Belongs to the nitroreductase family.</text>
</comment>
<dbReference type="InterPro" id="IPR000415">
    <property type="entry name" value="Nitroreductase-like"/>
</dbReference>
<keyword evidence="4" id="KW-0288">FMN</keyword>
<dbReference type="InterPro" id="IPR029479">
    <property type="entry name" value="Nitroreductase"/>
</dbReference>
<evidence type="ECO:0000313" key="7">
    <source>
        <dbReference type="EMBL" id="VYU11788.1"/>
    </source>
</evidence>
<sequence length="324" mass="36039">MKDLWAVKLIYNRLRRALFASRINRLLGNEDQKNLNTLYRDALLIAHSFEKALCIEGCRDDFGTQKADRLLDYLTLAAKDPSFDNHSYAFTESMAALENWLVRRAQLGLDCSKWQPGFESLAEQTSYEVGRIDLSDRAGIVSDSFASVSDCDKYAINFINGRHSVRSFDPAPVPQETLTQVVELAQSAPSACNRQPSRVYFSGPKSAQVVSAAVRGNKGFEQSIFQWAVITTDTSLFSCAEYNQWFINGGIYLQSFVLALKAYGIGSCIFQWVVGDLGKEMRSSLGISTNEAIIAVVGFGYPKETFARPVAQRMPVSEVASWAD</sequence>
<dbReference type="SUPFAM" id="SSF55469">
    <property type="entry name" value="FMN-dependent nitroreductase-like"/>
    <property type="match status" value="1"/>
</dbReference>
<evidence type="ECO:0000256" key="5">
    <source>
        <dbReference type="ARBA" id="ARBA00023002"/>
    </source>
</evidence>
<feature type="domain" description="Nitroreductase" evidence="6">
    <location>
        <begin position="159"/>
        <end position="202"/>
    </location>
</feature>
<organism evidence="7">
    <name type="scientific">Collinsella aerofaciens</name>
    <dbReference type="NCBI Taxonomy" id="74426"/>
    <lineage>
        <taxon>Bacteria</taxon>
        <taxon>Bacillati</taxon>
        <taxon>Actinomycetota</taxon>
        <taxon>Coriobacteriia</taxon>
        <taxon>Coriobacteriales</taxon>
        <taxon>Coriobacteriaceae</taxon>
        <taxon>Collinsella</taxon>
    </lineage>
</organism>
<evidence type="ECO:0000256" key="3">
    <source>
        <dbReference type="ARBA" id="ARBA00022630"/>
    </source>
</evidence>
<dbReference type="RefSeq" id="WP_421755158.1">
    <property type="nucleotide sequence ID" value="NZ_CACRTW010000025.1"/>
</dbReference>
<keyword evidence="3" id="KW-0285">Flavoprotein</keyword>
<dbReference type="Pfam" id="PF00881">
    <property type="entry name" value="Nitroreductase"/>
    <property type="match status" value="1"/>
</dbReference>
<evidence type="ECO:0000259" key="6">
    <source>
        <dbReference type="Pfam" id="PF00881"/>
    </source>
</evidence>
<dbReference type="PANTHER" id="PTHR43673:SF2">
    <property type="entry name" value="NITROREDUCTASE"/>
    <property type="match status" value="1"/>
</dbReference>
<dbReference type="EMBL" id="CACRTW010000025">
    <property type="protein sequence ID" value="VYU11788.1"/>
    <property type="molecule type" value="Genomic_DNA"/>
</dbReference>
<protein>
    <submittedName>
        <fullName evidence="7">Malonic semialdehyde reductase</fullName>
    </submittedName>
</protein>
<reference evidence="7" key="1">
    <citation type="submission" date="2019-11" db="EMBL/GenBank/DDBJ databases">
        <authorList>
            <person name="Feng L."/>
        </authorList>
    </citation>
    <scope>NUCLEOTIDE SEQUENCE</scope>
    <source>
        <strain evidence="7">CaerofaciensLFYP39</strain>
    </source>
</reference>
<evidence type="ECO:0000256" key="1">
    <source>
        <dbReference type="ARBA" id="ARBA00001917"/>
    </source>
</evidence>
<dbReference type="PANTHER" id="PTHR43673">
    <property type="entry name" value="NAD(P)H NITROREDUCTASE YDGI-RELATED"/>
    <property type="match status" value="1"/>
</dbReference>
<evidence type="ECO:0000256" key="2">
    <source>
        <dbReference type="ARBA" id="ARBA00007118"/>
    </source>
</evidence>
<proteinExistence type="inferred from homology"/>